<comment type="caution">
    <text evidence="1">The sequence shown here is derived from an EMBL/GenBank/DDBJ whole genome shotgun (WGS) entry which is preliminary data.</text>
</comment>
<keyword evidence="2" id="KW-1185">Reference proteome</keyword>
<gene>
    <name evidence="1" type="ORF">DHETER_LOCUS1848</name>
</gene>
<proteinExistence type="predicted"/>
<reference evidence="1" key="1">
    <citation type="submission" date="2021-06" db="EMBL/GenBank/DDBJ databases">
        <authorList>
            <person name="Kallberg Y."/>
            <person name="Tangrot J."/>
            <person name="Rosling A."/>
        </authorList>
    </citation>
    <scope>NUCLEOTIDE SEQUENCE</scope>
    <source>
        <strain evidence="1">IL203A</strain>
    </source>
</reference>
<sequence>MNSTIVEWVPIDHFKEFQKEVLDLYLQLLGLMGGLLTGMKKLKVHAYCLMIIILAFILQEEFVIEYFQPIKRRNNNGKTTVRYQIKNSSVSQVYLSNNKSEITDYRGIPILKISSIQISLKKSSRNQ</sequence>
<name>A0ACA9KI23_9GLOM</name>
<dbReference type="EMBL" id="CAJVPU010001202">
    <property type="protein sequence ID" value="CAG8474176.1"/>
    <property type="molecule type" value="Genomic_DNA"/>
</dbReference>
<accession>A0ACA9KI23</accession>
<dbReference type="Proteomes" id="UP000789702">
    <property type="component" value="Unassembled WGS sequence"/>
</dbReference>
<organism evidence="1 2">
    <name type="scientific">Dentiscutata heterogama</name>
    <dbReference type="NCBI Taxonomy" id="1316150"/>
    <lineage>
        <taxon>Eukaryota</taxon>
        <taxon>Fungi</taxon>
        <taxon>Fungi incertae sedis</taxon>
        <taxon>Mucoromycota</taxon>
        <taxon>Glomeromycotina</taxon>
        <taxon>Glomeromycetes</taxon>
        <taxon>Diversisporales</taxon>
        <taxon>Gigasporaceae</taxon>
        <taxon>Dentiscutata</taxon>
    </lineage>
</organism>
<evidence type="ECO:0000313" key="2">
    <source>
        <dbReference type="Proteomes" id="UP000789702"/>
    </source>
</evidence>
<evidence type="ECO:0000313" key="1">
    <source>
        <dbReference type="EMBL" id="CAG8474176.1"/>
    </source>
</evidence>
<protein>
    <submittedName>
        <fullName evidence="1">11440_t:CDS:1</fullName>
    </submittedName>
</protein>